<evidence type="ECO:0000313" key="2">
    <source>
        <dbReference type="Proteomes" id="UP001149090"/>
    </source>
</evidence>
<dbReference type="Pfam" id="PF10259">
    <property type="entry name" value="Rogdi_lz"/>
    <property type="match status" value="1"/>
</dbReference>
<dbReference type="AlphaFoldDB" id="A0A9Q0R848"/>
<comment type="caution">
    <text evidence="1">The sequence shown here is derived from an EMBL/GenBank/DDBJ whole genome shotgun (WGS) entry which is preliminary data.</text>
</comment>
<name>A0A9Q0R848_ANAIG</name>
<dbReference type="GO" id="GO:0043291">
    <property type="term" value="C:RAVE complex"/>
    <property type="evidence" value="ECO:0007669"/>
    <property type="project" value="TreeGrafter"/>
</dbReference>
<evidence type="ECO:0000313" key="1">
    <source>
        <dbReference type="EMBL" id="KAJ5070752.1"/>
    </source>
</evidence>
<protein>
    <submittedName>
        <fullName evidence="1">Leucine zipper containing transcription factor lzf1</fullName>
    </submittedName>
</protein>
<sequence>MKINQKIIFILLKIKKQNSKSQQSNPSILLNSEGLKCLLTFDRYKIVIGEIRLKSQKYMKGSLVKTSITGEYPFILEQIQTARENIKLALNEIGQISSKKRFGAGFSARIIQNTFRFISQAKNAMGIWSFYTLPQNTQQFEHFYPLLPKEFMINIYIQNNSLKVKGRVIRFTQQKTAIREPFGNQSLVGMFFKFDDKLVEVIDEISCEKELPKLSKFNITLAKAFETCRCLVSNQETIISVNENN</sequence>
<dbReference type="PANTHER" id="PTHR13618">
    <property type="entry name" value="LEUCINE ZIPPER CONTAINING TRANSCRIPTION FACTOR LZF1"/>
    <property type="match status" value="1"/>
</dbReference>
<proteinExistence type="predicted"/>
<dbReference type="EMBL" id="JAPDFW010000092">
    <property type="protein sequence ID" value="KAJ5070752.1"/>
    <property type="molecule type" value="Genomic_DNA"/>
</dbReference>
<dbReference type="Proteomes" id="UP001149090">
    <property type="component" value="Unassembled WGS sequence"/>
</dbReference>
<dbReference type="OrthoDB" id="66510at2759"/>
<dbReference type="PANTHER" id="PTHR13618:SF1">
    <property type="entry name" value="PROTEIN ROGDI HOMOLOG"/>
    <property type="match status" value="1"/>
</dbReference>
<dbReference type="InterPro" id="IPR028241">
    <property type="entry name" value="RAVE2/Rogdi"/>
</dbReference>
<gene>
    <name evidence="1" type="ORF">M0811_01733</name>
</gene>
<organism evidence="1 2">
    <name type="scientific">Anaeramoeba ignava</name>
    <name type="common">Anaerobic marine amoeba</name>
    <dbReference type="NCBI Taxonomy" id="1746090"/>
    <lineage>
        <taxon>Eukaryota</taxon>
        <taxon>Metamonada</taxon>
        <taxon>Anaeramoebidae</taxon>
        <taxon>Anaeramoeba</taxon>
    </lineage>
</organism>
<reference evidence="1" key="1">
    <citation type="submission" date="2022-10" db="EMBL/GenBank/DDBJ databases">
        <title>Novel sulphate-reducing endosymbionts in the free-living metamonad Anaeramoeba.</title>
        <authorList>
            <person name="Jerlstrom-Hultqvist J."/>
            <person name="Cepicka I."/>
            <person name="Gallot-Lavallee L."/>
            <person name="Salas-Leiva D."/>
            <person name="Curtis B.A."/>
            <person name="Zahonova K."/>
            <person name="Pipaliya S."/>
            <person name="Dacks J."/>
            <person name="Roger A.J."/>
        </authorList>
    </citation>
    <scope>NUCLEOTIDE SEQUENCE</scope>
    <source>
        <strain evidence="1">BMAN</strain>
    </source>
</reference>
<keyword evidence="2" id="KW-1185">Reference proteome</keyword>
<accession>A0A9Q0R848</accession>